<dbReference type="CDD" id="cd07730">
    <property type="entry name" value="metallo-hydrolase-like_MBL-fold"/>
    <property type="match status" value="1"/>
</dbReference>
<dbReference type="Proteomes" id="UP001383192">
    <property type="component" value="Unassembled WGS sequence"/>
</dbReference>
<organism evidence="7 8">
    <name type="scientific">Paramarasmius palmivorus</name>
    <dbReference type="NCBI Taxonomy" id="297713"/>
    <lineage>
        <taxon>Eukaryota</taxon>
        <taxon>Fungi</taxon>
        <taxon>Dikarya</taxon>
        <taxon>Basidiomycota</taxon>
        <taxon>Agaricomycotina</taxon>
        <taxon>Agaricomycetes</taxon>
        <taxon>Agaricomycetidae</taxon>
        <taxon>Agaricales</taxon>
        <taxon>Marasmiineae</taxon>
        <taxon>Marasmiaceae</taxon>
        <taxon>Paramarasmius</taxon>
    </lineage>
</organism>
<dbReference type="InterPro" id="IPR001279">
    <property type="entry name" value="Metallo-B-lactamas"/>
</dbReference>
<dbReference type="SUPFAM" id="SSF56281">
    <property type="entry name" value="Metallo-hydrolase/oxidoreductase"/>
    <property type="match status" value="1"/>
</dbReference>
<dbReference type="InterPro" id="IPR036866">
    <property type="entry name" value="RibonucZ/Hydroxyglut_hydro"/>
</dbReference>
<evidence type="ECO:0000256" key="2">
    <source>
        <dbReference type="ARBA" id="ARBA00007749"/>
    </source>
</evidence>
<comment type="caution">
    <text evidence="7">The sequence shown here is derived from an EMBL/GenBank/DDBJ whole genome shotgun (WGS) entry which is preliminary data.</text>
</comment>
<keyword evidence="3" id="KW-0479">Metal-binding</keyword>
<dbReference type="Pfam" id="PF00753">
    <property type="entry name" value="Lactamase_B"/>
    <property type="match status" value="1"/>
</dbReference>
<dbReference type="SMART" id="SM00849">
    <property type="entry name" value="Lactamase_B"/>
    <property type="match status" value="1"/>
</dbReference>
<evidence type="ECO:0000259" key="6">
    <source>
        <dbReference type="SMART" id="SM00849"/>
    </source>
</evidence>
<evidence type="ECO:0000256" key="3">
    <source>
        <dbReference type="ARBA" id="ARBA00022723"/>
    </source>
</evidence>
<reference evidence="7 8" key="1">
    <citation type="submission" date="2024-01" db="EMBL/GenBank/DDBJ databases">
        <title>A draft genome for a cacao thread blight-causing isolate of Paramarasmius palmivorus.</title>
        <authorList>
            <person name="Baruah I.K."/>
            <person name="Bukari Y."/>
            <person name="Amoako-Attah I."/>
            <person name="Meinhardt L.W."/>
            <person name="Bailey B.A."/>
            <person name="Cohen S.P."/>
        </authorList>
    </citation>
    <scope>NUCLEOTIDE SEQUENCE [LARGE SCALE GENOMIC DNA]</scope>
    <source>
        <strain evidence="7 8">GH-12</strain>
    </source>
</reference>
<dbReference type="AlphaFoldDB" id="A0AAW0BZA7"/>
<accession>A0AAW0BZA7</accession>
<dbReference type="GO" id="GO:0046872">
    <property type="term" value="F:metal ion binding"/>
    <property type="evidence" value="ECO:0007669"/>
    <property type="project" value="UniProtKB-KW"/>
</dbReference>
<keyword evidence="8" id="KW-1185">Reference proteome</keyword>
<evidence type="ECO:0000313" key="7">
    <source>
        <dbReference type="EMBL" id="KAK7032243.1"/>
    </source>
</evidence>
<dbReference type="PANTHER" id="PTHR42978:SF2">
    <property type="entry name" value="102 KBASES UNSTABLE REGION: FROM 1 TO 119443"/>
    <property type="match status" value="1"/>
</dbReference>
<dbReference type="GO" id="GO:0016787">
    <property type="term" value="F:hydrolase activity"/>
    <property type="evidence" value="ECO:0007669"/>
    <property type="project" value="UniProtKB-KW"/>
</dbReference>
<evidence type="ECO:0000256" key="1">
    <source>
        <dbReference type="ARBA" id="ARBA00001947"/>
    </source>
</evidence>
<comment type="similarity">
    <text evidence="2">Belongs to the metallo-beta-lactamase superfamily.</text>
</comment>
<evidence type="ECO:0000256" key="5">
    <source>
        <dbReference type="ARBA" id="ARBA00022833"/>
    </source>
</evidence>
<protein>
    <recommendedName>
        <fullName evidence="6">Metallo-beta-lactamase domain-containing protein</fullName>
    </recommendedName>
</protein>
<dbReference type="Gene3D" id="3.60.15.10">
    <property type="entry name" value="Ribonuclease Z/Hydroxyacylglutathione hydrolase-like"/>
    <property type="match status" value="1"/>
</dbReference>
<keyword evidence="5" id="KW-0862">Zinc</keyword>
<comment type="cofactor">
    <cofactor evidence="1">
        <name>Zn(2+)</name>
        <dbReference type="ChEBI" id="CHEBI:29105"/>
    </cofactor>
</comment>
<name>A0AAW0BZA7_9AGAR</name>
<keyword evidence="4" id="KW-0378">Hydrolase</keyword>
<evidence type="ECO:0000313" key="8">
    <source>
        <dbReference type="Proteomes" id="UP001383192"/>
    </source>
</evidence>
<sequence length="294" mass="32555">MTLPQPTSNQAYCTVSALQAGFLDLKLFIFIDNASPSDVLTTPSLSFLIQHSASSKKMVVDLGLRKDGENDPVPANRLKHADRVNVPLDVVDSLRKGGLEPSDIDYVCLTHAHFDHIGDPKLFDKSTFVVGGETKKLLNPGYPEDPKAEFASDLLPEGRTMFLDDGWKEVGPFKKAYDFYEDGSLYIIDAAGHLPGHVNVLARTSATGGWLFLGGDSAHHWNLITGESRIAHGVVGGTFPGGCAHLDREASEEHLRRMKKFLEEERTKIIIAHDEAWFRENKDKAFWPKTIESL</sequence>
<feature type="domain" description="Metallo-beta-lactamase" evidence="6">
    <location>
        <begin position="43"/>
        <end position="273"/>
    </location>
</feature>
<gene>
    <name evidence="7" type="ORF">VNI00_013201</name>
</gene>
<dbReference type="InterPro" id="IPR051013">
    <property type="entry name" value="MBL_superfamily_lactonases"/>
</dbReference>
<proteinExistence type="inferred from homology"/>
<dbReference type="PANTHER" id="PTHR42978">
    <property type="entry name" value="QUORUM-QUENCHING LACTONASE YTNP-RELATED-RELATED"/>
    <property type="match status" value="1"/>
</dbReference>
<dbReference type="EMBL" id="JAYKXP010000066">
    <property type="protein sequence ID" value="KAK7032243.1"/>
    <property type="molecule type" value="Genomic_DNA"/>
</dbReference>
<evidence type="ECO:0000256" key="4">
    <source>
        <dbReference type="ARBA" id="ARBA00022801"/>
    </source>
</evidence>